<keyword evidence="1" id="KW-0812">Transmembrane</keyword>
<proteinExistence type="predicted"/>
<dbReference type="RefSeq" id="WP_090201694.1">
    <property type="nucleotide sequence ID" value="NZ_FOYP01000003.1"/>
</dbReference>
<gene>
    <name evidence="2" type="ORF">SAMN04488005_3111</name>
</gene>
<keyword evidence="1" id="KW-1133">Transmembrane helix</keyword>
<dbReference type="AlphaFoldDB" id="A0A1I6HXZ8"/>
<evidence type="ECO:0000313" key="2">
    <source>
        <dbReference type="EMBL" id="SFR59362.1"/>
    </source>
</evidence>
<feature type="transmembrane region" description="Helical" evidence="1">
    <location>
        <begin position="74"/>
        <end position="94"/>
    </location>
</feature>
<evidence type="ECO:0000313" key="3">
    <source>
        <dbReference type="Proteomes" id="UP000199478"/>
    </source>
</evidence>
<name>A0A1I6HXZ8_9RHOB</name>
<evidence type="ECO:0000256" key="1">
    <source>
        <dbReference type="SAM" id="Phobius"/>
    </source>
</evidence>
<protein>
    <submittedName>
        <fullName evidence="2">Uncharacterized protein</fullName>
    </submittedName>
</protein>
<sequence length="109" mass="11546">MNSSDLSIADRLTQLIAQRESFQIGEYEFETQKRAALQLSPAGLHPVVRNLLAFLIVNCASLGFAIAFPDYAKLALIVIGILLAIIVTLLTSSITHTGGDGSSDLGGSD</sequence>
<dbReference type="STRING" id="390270.SAMN04488005_3111"/>
<organism evidence="2 3">
    <name type="scientific">Yoonia tamlensis</name>
    <dbReference type="NCBI Taxonomy" id="390270"/>
    <lineage>
        <taxon>Bacteria</taxon>
        <taxon>Pseudomonadati</taxon>
        <taxon>Pseudomonadota</taxon>
        <taxon>Alphaproteobacteria</taxon>
        <taxon>Rhodobacterales</taxon>
        <taxon>Paracoccaceae</taxon>
        <taxon>Yoonia</taxon>
    </lineage>
</organism>
<accession>A0A1I6HXZ8</accession>
<keyword evidence="3" id="KW-1185">Reference proteome</keyword>
<feature type="transmembrane region" description="Helical" evidence="1">
    <location>
        <begin position="47"/>
        <end position="67"/>
    </location>
</feature>
<reference evidence="3" key="1">
    <citation type="submission" date="2016-10" db="EMBL/GenBank/DDBJ databases">
        <authorList>
            <person name="Varghese N."/>
            <person name="Submissions S."/>
        </authorList>
    </citation>
    <scope>NUCLEOTIDE SEQUENCE [LARGE SCALE GENOMIC DNA]</scope>
    <source>
        <strain evidence="3">DSM 26879</strain>
    </source>
</reference>
<dbReference type="Proteomes" id="UP000199478">
    <property type="component" value="Unassembled WGS sequence"/>
</dbReference>
<keyword evidence="1" id="KW-0472">Membrane</keyword>
<dbReference type="EMBL" id="FOYP01000003">
    <property type="protein sequence ID" value="SFR59362.1"/>
    <property type="molecule type" value="Genomic_DNA"/>
</dbReference>